<dbReference type="InterPro" id="IPR046796">
    <property type="entry name" value="Transposase_32_dom"/>
</dbReference>
<keyword evidence="4" id="KW-1185">Reference proteome</keyword>
<feature type="non-terminal residue" evidence="3">
    <location>
        <position position="279"/>
    </location>
</feature>
<evidence type="ECO:0000313" key="4">
    <source>
        <dbReference type="Proteomes" id="UP000265520"/>
    </source>
</evidence>
<dbReference type="AlphaFoldDB" id="A0A392MST0"/>
<dbReference type="EMBL" id="LXQA010017523">
    <property type="protein sequence ID" value="MCH90069.1"/>
    <property type="molecule type" value="Genomic_DNA"/>
</dbReference>
<dbReference type="Proteomes" id="UP000265520">
    <property type="component" value="Unassembled WGS sequence"/>
</dbReference>
<sequence>MLKKVLGKGKKSTPQLEEEPSKRKRSQRSSKSGEGSSQQQQQPPPPPQEPSYAQACVAANPFIHPNQHPWSDLFYTEAKKKRYAQIRPFKFIQEKGFKDGLKEVPAIFNELRRRKWVKFNELMEKDKMKGNDRLVREFYANAWQRKGSVPNYEVYVRGVVVDYSAATINRLLGALVPQTCELSLAKDELEGWQEERRRVIRDFVGRPAPVGNSSEYQIENALAVQMIMEEKDIDLGFCLQESIRKIAWNEANKFSLGHCNLITALCRRKKVLENFDDGE</sequence>
<comment type="caution">
    <text evidence="3">The sequence shown here is derived from an EMBL/GenBank/DDBJ whole genome shotgun (WGS) entry which is preliminary data.</text>
</comment>
<organism evidence="3 4">
    <name type="scientific">Trifolium medium</name>
    <dbReference type="NCBI Taxonomy" id="97028"/>
    <lineage>
        <taxon>Eukaryota</taxon>
        <taxon>Viridiplantae</taxon>
        <taxon>Streptophyta</taxon>
        <taxon>Embryophyta</taxon>
        <taxon>Tracheophyta</taxon>
        <taxon>Spermatophyta</taxon>
        <taxon>Magnoliopsida</taxon>
        <taxon>eudicotyledons</taxon>
        <taxon>Gunneridae</taxon>
        <taxon>Pentapetalae</taxon>
        <taxon>rosids</taxon>
        <taxon>fabids</taxon>
        <taxon>Fabales</taxon>
        <taxon>Fabaceae</taxon>
        <taxon>Papilionoideae</taxon>
        <taxon>50 kb inversion clade</taxon>
        <taxon>NPAAA clade</taxon>
        <taxon>Hologalegina</taxon>
        <taxon>IRL clade</taxon>
        <taxon>Trifolieae</taxon>
        <taxon>Trifolium</taxon>
    </lineage>
</organism>
<feature type="compositionally biased region" description="Basic residues" evidence="1">
    <location>
        <begin position="1"/>
        <end position="11"/>
    </location>
</feature>
<evidence type="ECO:0000259" key="2">
    <source>
        <dbReference type="Pfam" id="PF20167"/>
    </source>
</evidence>
<reference evidence="3 4" key="1">
    <citation type="journal article" date="2018" name="Front. Plant Sci.">
        <title>Red Clover (Trifolium pratense) and Zigzag Clover (T. medium) - A Picture of Genomic Similarities and Differences.</title>
        <authorList>
            <person name="Dluhosova J."/>
            <person name="Istvanek J."/>
            <person name="Nedelnik J."/>
            <person name="Repkova J."/>
        </authorList>
    </citation>
    <scope>NUCLEOTIDE SEQUENCE [LARGE SCALE GENOMIC DNA]</scope>
    <source>
        <strain evidence="4">cv. 10/8</strain>
        <tissue evidence="3">Leaf</tissue>
    </source>
</reference>
<proteinExistence type="predicted"/>
<evidence type="ECO:0000256" key="1">
    <source>
        <dbReference type="SAM" id="MobiDB-lite"/>
    </source>
</evidence>
<name>A0A392MST0_9FABA</name>
<protein>
    <recommendedName>
        <fullName evidence="2">Putative plant transposon protein domain-containing protein</fullName>
    </recommendedName>
</protein>
<gene>
    <name evidence="3" type="ORF">A2U01_0010976</name>
</gene>
<accession>A0A392MST0</accession>
<dbReference type="Pfam" id="PF20167">
    <property type="entry name" value="Transposase_32"/>
    <property type="match status" value="1"/>
</dbReference>
<evidence type="ECO:0000313" key="3">
    <source>
        <dbReference type="EMBL" id="MCH90069.1"/>
    </source>
</evidence>
<feature type="compositionally biased region" description="Low complexity" evidence="1">
    <location>
        <begin position="29"/>
        <end position="41"/>
    </location>
</feature>
<feature type="region of interest" description="Disordered" evidence="1">
    <location>
        <begin position="1"/>
        <end position="52"/>
    </location>
</feature>
<feature type="domain" description="Putative plant transposon protein" evidence="2">
    <location>
        <begin position="112"/>
        <end position="271"/>
    </location>
</feature>